<dbReference type="InterPro" id="IPR036709">
    <property type="entry name" value="Autotransporte_beta_dom_sf"/>
</dbReference>
<evidence type="ECO:0000313" key="4">
    <source>
        <dbReference type="Proteomes" id="UP001597110"/>
    </source>
</evidence>
<comment type="caution">
    <text evidence="3">The sequence shown here is derived from an EMBL/GenBank/DDBJ whole genome shotgun (WGS) entry which is preliminary data.</text>
</comment>
<sequence>MIHRILRKPLKSSLAIAISMTCGTCFAAEPIVNLPSNFEAISISSDGRTIAGHLRTPTDPWTVDRFQLAWITEAGSLAAPDAPDLSTYRYRVSGIDADGSTIVGTRAEVCSSFCRFQTAFRWTQQTGFELLAPVVVIDSPGRPSRYNQSTARGVSGDGGTVVGASLNGFLEHTATVWRTGMPALNLGQLPGHRDSIANAASHDGSVVVGASCAQLPSLLQTTGCQAFRWNQSSGLRSLGELNGSGTGSIAIDVSADGNTITGNVGLQAYRWREADGMSALGFLAGHAVSRASAISADGNVIVGSSGFRSIAGTGQIEGARAFRWTQSTGMQSIDAWLGEHGVVLPTGLLLTNAVDTNRDGNIVIGQGRNTLTEMDTYWLARIKDGTAGVITDLPAFTLSLDMASHAVARNAFMLPRQSLMHVSRRSLFDERLSHDERNCGWIAASIHHDDDDGLMQQSREIGGCRLFDRLRLGLGMVRITTRESHSGLFSSRSTVDQLIFKAGFEAGEMARVDIAAARTEFDMRTVRAYLNGNRIDSSIANPSGHAWSIRVTGTAHEAWRIGKTSISPYASLDWMRSESDPFEERLGAFAATFSGSNQQSASLSLGMKGAIDINDRTRLLQSIEISRALSSSPATIRADPGVPLAAETSFEYEERTFGRAGIDLDHRIGASSSLRFSMHAEYSGNARYGLGGAYTIHF</sequence>
<feature type="domain" description="Autotransporter" evidence="2">
    <location>
        <begin position="437"/>
        <end position="697"/>
    </location>
</feature>
<feature type="chain" id="PRO_5047343956" evidence="1">
    <location>
        <begin position="28"/>
        <end position="698"/>
    </location>
</feature>
<organism evidence="3 4">
    <name type="scientific">Lysobacter brunescens</name>
    <dbReference type="NCBI Taxonomy" id="262323"/>
    <lineage>
        <taxon>Bacteria</taxon>
        <taxon>Pseudomonadati</taxon>
        <taxon>Pseudomonadota</taxon>
        <taxon>Gammaproteobacteria</taxon>
        <taxon>Lysobacterales</taxon>
        <taxon>Lysobacteraceae</taxon>
        <taxon>Lysobacter</taxon>
    </lineage>
</organism>
<feature type="signal peptide" evidence="1">
    <location>
        <begin position="1"/>
        <end position="27"/>
    </location>
</feature>
<dbReference type="Proteomes" id="UP001597110">
    <property type="component" value="Unassembled WGS sequence"/>
</dbReference>
<dbReference type="InterPro" id="IPR005546">
    <property type="entry name" value="Autotransporte_beta"/>
</dbReference>
<gene>
    <name evidence="3" type="ORF">ACFQ0E_16605</name>
</gene>
<reference evidence="4" key="1">
    <citation type="journal article" date="2019" name="Int. J. Syst. Evol. Microbiol.">
        <title>The Global Catalogue of Microorganisms (GCM) 10K type strain sequencing project: providing services to taxonomists for standard genome sequencing and annotation.</title>
        <authorList>
            <consortium name="The Broad Institute Genomics Platform"/>
            <consortium name="The Broad Institute Genome Sequencing Center for Infectious Disease"/>
            <person name="Wu L."/>
            <person name="Ma J."/>
        </authorList>
    </citation>
    <scope>NUCLEOTIDE SEQUENCE [LARGE SCALE GENOMIC DNA]</scope>
    <source>
        <strain evidence="4">CCUG 55585</strain>
    </source>
</reference>
<dbReference type="Pfam" id="PF03797">
    <property type="entry name" value="Autotransporter"/>
    <property type="match status" value="1"/>
</dbReference>
<accession>A0ABW2YFE2</accession>
<dbReference type="Gene3D" id="2.40.128.130">
    <property type="entry name" value="Autotransporter beta-domain"/>
    <property type="match status" value="1"/>
</dbReference>
<evidence type="ECO:0000256" key="1">
    <source>
        <dbReference type="SAM" id="SignalP"/>
    </source>
</evidence>
<dbReference type="InterPro" id="IPR011047">
    <property type="entry name" value="Quinoprotein_ADH-like_sf"/>
</dbReference>
<proteinExistence type="predicted"/>
<evidence type="ECO:0000259" key="2">
    <source>
        <dbReference type="SMART" id="SM00869"/>
    </source>
</evidence>
<name>A0ABW2YFE2_9GAMM</name>
<dbReference type="SMART" id="SM00869">
    <property type="entry name" value="Autotransporter"/>
    <property type="match status" value="1"/>
</dbReference>
<keyword evidence="4" id="KW-1185">Reference proteome</keyword>
<dbReference type="SUPFAM" id="SSF50998">
    <property type="entry name" value="Quinoprotein alcohol dehydrogenase-like"/>
    <property type="match status" value="1"/>
</dbReference>
<dbReference type="EMBL" id="JBHTIF010000004">
    <property type="protein sequence ID" value="MFD0727217.1"/>
    <property type="molecule type" value="Genomic_DNA"/>
</dbReference>
<keyword evidence="1" id="KW-0732">Signal</keyword>
<dbReference type="SUPFAM" id="SSF103515">
    <property type="entry name" value="Autotransporter"/>
    <property type="match status" value="1"/>
</dbReference>
<dbReference type="RefSeq" id="WP_386825735.1">
    <property type="nucleotide sequence ID" value="NZ_JBHTIF010000004.1"/>
</dbReference>
<protein>
    <submittedName>
        <fullName evidence="3">Autotransporter domain-containing protein</fullName>
    </submittedName>
</protein>
<evidence type="ECO:0000313" key="3">
    <source>
        <dbReference type="EMBL" id="MFD0727217.1"/>
    </source>
</evidence>